<proteinExistence type="predicted"/>
<organism evidence="1">
    <name type="scientific">Arcella intermedia</name>
    <dbReference type="NCBI Taxonomy" id="1963864"/>
    <lineage>
        <taxon>Eukaryota</taxon>
        <taxon>Amoebozoa</taxon>
        <taxon>Tubulinea</taxon>
        <taxon>Elardia</taxon>
        <taxon>Arcellinida</taxon>
        <taxon>Sphaerothecina</taxon>
        <taxon>Arcellidae</taxon>
        <taxon>Arcella</taxon>
    </lineage>
</organism>
<name>A0A6B2L7B0_9EUKA</name>
<dbReference type="EMBL" id="GIBP01003900">
    <property type="protein sequence ID" value="NDV32869.1"/>
    <property type="molecule type" value="Transcribed_RNA"/>
</dbReference>
<dbReference type="PANTHER" id="PTHR35609:SF1">
    <property type="entry name" value="MACRO DOMAIN-CONTAINING PROTEIN"/>
    <property type="match status" value="1"/>
</dbReference>
<sequence length="340" mass="38527">MVIVNKRNKLVTNPGSFQLYSIGHLLTNFNEREPTTRRVKFVVLSRSDSESLKYVDVNYLQSQESNKGALFQVASNFNCVEGIGGPPDEKDFVTNYIYDKTQGPYASISCGGAAILRVFGAFAHPNQHQVLWRQTKDKQINLLSDLSSYFPIQHGYVALDRDNDVKLPEDKETLLSQFQIGYQQNAQVIFGEAEGEYFKIVPPEQNQTIDQIFVAALNLAQGLSGRLASKIPGVEHKAQFLLKGAYDGTYLAALYHNKKKIFLTSVGGGVFGNREDWIVDAMLDAHEKYGHSLEKVYFVQYNKVNGESYLIQQLKRREIPFKWVSYTNTNKQVLFKSNNK</sequence>
<reference evidence="1" key="1">
    <citation type="journal article" date="2020" name="J. Eukaryot. Microbiol.">
        <title>De novo Sequencing, Assembly and Annotation of the Transcriptome for the Free-Living Testate Amoeba Arcella intermedia.</title>
        <authorList>
            <person name="Ribeiro G.M."/>
            <person name="Porfirio-Sousa A.L."/>
            <person name="Maurer-Alcala X.X."/>
            <person name="Katz L.A."/>
            <person name="Lahr D.J.G."/>
        </authorList>
    </citation>
    <scope>NUCLEOTIDE SEQUENCE</scope>
</reference>
<dbReference type="AlphaFoldDB" id="A0A6B2L7B0"/>
<protein>
    <submittedName>
        <fullName evidence="1">Uncharacterized protein</fullName>
    </submittedName>
</protein>
<accession>A0A6B2L7B0</accession>
<dbReference type="PANTHER" id="PTHR35609">
    <property type="entry name" value="MACRO DOMAIN-CONTAINING PROTEIN"/>
    <property type="match status" value="1"/>
</dbReference>
<evidence type="ECO:0000313" key="1">
    <source>
        <dbReference type="EMBL" id="NDV32869.1"/>
    </source>
</evidence>